<reference evidence="10 11" key="1">
    <citation type="submission" date="2018-12" db="EMBL/GenBank/DDBJ databases">
        <authorList>
            <person name="Yu L."/>
        </authorList>
    </citation>
    <scope>NUCLEOTIDE SEQUENCE [LARGE SCALE GENOMIC DNA]</scope>
    <source>
        <strain evidence="10 11">11S</strain>
    </source>
</reference>
<dbReference type="Gene3D" id="3.40.50.300">
    <property type="entry name" value="P-loop containing nucleotide triphosphate hydrolases"/>
    <property type="match status" value="1"/>
</dbReference>
<evidence type="ECO:0000256" key="2">
    <source>
        <dbReference type="ARBA" id="ARBA00022448"/>
    </source>
</evidence>
<dbReference type="PROSITE" id="PS51371">
    <property type="entry name" value="CBS"/>
    <property type="match status" value="1"/>
</dbReference>
<dbReference type="GO" id="GO:0016887">
    <property type="term" value="F:ATP hydrolysis activity"/>
    <property type="evidence" value="ECO:0007669"/>
    <property type="project" value="UniProtKB-UniRule"/>
</dbReference>
<evidence type="ECO:0000259" key="9">
    <source>
        <dbReference type="PROSITE" id="PS51371"/>
    </source>
</evidence>
<dbReference type="AlphaFoldDB" id="A0A3S0R107"/>
<comment type="catalytic activity">
    <reaction evidence="7">
        <text>a quaternary ammonium(out) + ATP + H2O = a quaternary ammonium(in) + ADP + phosphate + H(+)</text>
        <dbReference type="Rhea" id="RHEA:11036"/>
        <dbReference type="ChEBI" id="CHEBI:15377"/>
        <dbReference type="ChEBI" id="CHEBI:15378"/>
        <dbReference type="ChEBI" id="CHEBI:30616"/>
        <dbReference type="ChEBI" id="CHEBI:35267"/>
        <dbReference type="ChEBI" id="CHEBI:43474"/>
        <dbReference type="ChEBI" id="CHEBI:456216"/>
    </reaction>
</comment>
<sequence length="381" mass="42777">MIRLDNLTKVFDTPKGAVTAADHITMEVPSGEICILLGPSGCGKTTTLKMVNRIIRPTSGKVFINGEDTTDLDTQELRRNIGYVIQQIGLFPNMTIEENITVVPKLLGWDKAKYKERARELMRMIALEPDAFLKRYPSELSGGQQQRIGVARALAADPPVMLMDEPFGAIDPINRAVIQDEFLKMQQELNKTIMFVSHDIDEAIKMGDRIAIFRAGNLEQYSRPDDLLANPKDDFVESFLGEDRALKRLNLVKVRDMASEDIGTVAPDEDLQTALSRMDDHGYPGSIMMVNDRHQPVGVIPRSVARTTRGYCRDHFDTLPAIAQLDDDLRKVASLMFAHDMTWLPCVDEEGRLCGQITQRAITHHLGSRYRVQQVETVAEV</sequence>
<dbReference type="PANTHER" id="PTHR43117:SF4">
    <property type="entry name" value="OSMOPROTECTANT IMPORT ATP-BINDING PROTEIN OSMV"/>
    <property type="match status" value="1"/>
</dbReference>
<organism evidence="10 11">
    <name type="scientific">Halomonas nitroreducens</name>
    <dbReference type="NCBI Taxonomy" id="447425"/>
    <lineage>
        <taxon>Bacteria</taxon>
        <taxon>Pseudomonadati</taxon>
        <taxon>Pseudomonadota</taxon>
        <taxon>Gammaproteobacteria</taxon>
        <taxon>Oceanospirillales</taxon>
        <taxon>Halomonadaceae</taxon>
        <taxon>Halomonas</taxon>
    </lineage>
</organism>
<keyword evidence="3" id="KW-0677">Repeat</keyword>
<evidence type="ECO:0000259" key="8">
    <source>
        <dbReference type="PROSITE" id="PS50893"/>
    </source>
</evidence>
<dbReference type="SUPFAM" id="SSF54631">
    <property type="entry name" value="CBS-domain pair"/>
    <property type="match status" value="1"/>
</dbReference>
<keyword evidence="2 7" id="KW-0813">Transport</keyword>
<dbReference type="Proteomes" id="UP000267400">
    <property type="component" value="Unassembled WGS sequence"/>
</dbReference>
<dbReference type="GO" id="GO:0031460">
    <property type="term" value="P:glycine betaine transport"/>
    <property type="evidence" value="ECO:0007669"/>
    <property type="project" value="InterPro"/>
</dbReference>
<dbReference type="OrthoDB" id="9802264at2"/>
<dbReference type="InterPro" id="IPR046342">
    <property type="entry name" value="CBS_dom_sf"/>
</dbReference>
<comment type="similarity">
    <text evidence="1 7">Belongs to the ABC transporter superfamily.</text>
</comment>
<evidence type="ECO:0000256" key="3">
    <source>
        <dbReference type="ARBA" id="ARBA00022737"/>
    </source>
</evidence>
<proteinExistence type="inferred from homology"/>
<evidence type="ECO:0000256" key="7">
    <source>
        <dbReference type="RuleBase" id="RU369116"/>
    </source>
</evidence>
<evidence type="ECO:0000256" key="1">
    <source>
        <dbReference type="ARBA" id="ARBA00005417"/>
    </source>
</evidence>
<feature type="domain" description="CBS" evidence="9">
    <location>
        <begin position="316"/>
        <end position="372"/>
    </location>
</feature>
<dbReference type="SMART" id="SM00382">
    <property type="entry name" value="AAA"/>
    <property type="match status" value="1"/>
</dbReference>
<keyword evidence="5 7" id="KW-0067">ATP-binding</keyword>
<dbReference type="InterPro" id="IPR003593">
    <property type="entry name" value="AAA+_ATPase"/>
</dbReference>
<dbReference type="GO" id="GO:0005886">
    <property type="term" value="C:plasma membrane"/>
    <property type="evidence" value="ECO:0007669"/>
    <property type="project" value="UniProtKB-SubCell"/>
</dbReference>
<keyword evidence="4 7" id="KW-0547">Nucleotide-binding</keyword>
<keyword evidence="6" id="KW-0129">CBS domain</keyword>
<comment type="caution">
    <text evidence="10">The sequence shown here is derived from an EMBL/GenBank/DDBJ whole genome shotgun (WGS) entry which is preliminary data.</text>
</comment>
<keyword evidence="7" id="KW-0472">Membrane</keyword>
<dbReference type="Pfam" id="PF00571">
    <property type="entry name" value="CBS"/>
    <property type="match status" value="2"/>
</dbReference>
<dbReference type="FunFam" id="3.40.50.300:FF:000425">
    <property type="entry name" value="Probable ABC transporter, ATP-binding subunit"/>
    <property type="match status" value="1"/>
</dbReference>
<dbReference type="InterPro" id="IPR000644">
    <property type="entry name" value="CBS_dom"/>
</dbReference>
<comment type="subcellular location">
    <subcellularLocation>
        <location evidence="7">Cell inner membrane</location>
        <topology evidence="7">Peripheral membrane protein</topology>
    </subcellularLocation>
</comment>
<keyword evidence="7" id="KW-1003">Cell membrane</keyword>
<gene>
    <name evidence="10" type="ORF">EKG36_12845</name>
</gene>
<dbReference type="NCBIfam" id="TIGR01186">
    <property type="entry name" value="proV"/>
    <property type="match status" value="1"/>
</dbReference>
<dbReference type="EC" id="7.6.2.9" evidence="7"/>
<dbReference type="Gene3D" id="3.10.580.10">
    <property type="entry name" value="CBS-domain"/>
    <property type="match status" value="1"/>
</dbReference>
<feature type="domain" description="ABC transporter" evidence="8">
    <location>
        <begin position="2"/>
        <end position="240"/>
    </location>
</feature>
<dbReference type="InterPro" id="IPR027417">
    <property type="entry name" value="P-loop_NTPase"/>
</dbReference>
<evidence type="ECO:0000313" key="10">
    <source>
        <dbReference type="EMBL" id="RTR02476.1"/>
    </source>
</evidence>
<protein>
    <recommendedName>
        <fullName evidence="7">Quaternary amine transport ATP-binding protein</fullName>
        <ecNumber evidence="7">7.6.2.9</ecNumber>
    </recommendedName>
</protein>
<comment type="subunit">
    <text evidence="7">The complex is probably composed of two ATP-binding proteins, two transmembrane proteins and a solute-binding protein.</text>
</comment>
<evidence type="ECO:0000256" key="4">
    <source>
        <dbReference type="ARBA" id="ARBA00022741"/>
    </source>
</evidence>
<dbReference type="EMBL" id="RXNS01000011">
    <property type="protein sequence ID" value="RTR02476.1"/>
    <property type="molecule type" value="Genomic_DNA"/>
</dbReference>
<dbReference type="PROSITE" id="PS00211">
    <property type="entry name" value="ABC_TRANSPORTER_1"/>
    <property type="match status" value="1"/>
</dbReference>
<dbReference type="InterPro" id="IPR017871">
    <property type="entry name" value="ABC_transporter-like_CS"/>
</dbReference>
<keyword evidence="11" id="KW-1185">Reference proteome</keyword>
<dbReference type="PANTHER" id="PTHR43117">
    <property type="entry name" value="OSMOPROTECTANT IMPORT ATP-BINDING PROTEIN OSMV"/>
    <property type="match status" value="1"/>
</dbReference>
<dbReference type="SUPFAM" id="SSF52540">
    <property type="entry name" value="P-loop containing nucleoside triphosphate hydrolases"/>
    <property type="match status" value="1"/>
</dbReference>
<dbReference type="PROSITE" id="PS50893">
    <property type="entry name" value="ABC_TRANSPORTER_2"/>
    <property type="match status" value="1"/>
</dbReference>
<evidence type="ECO:0000256" key="5">
    <source>
        <dbReference type="ARBA" id="ARBA00022840"/>
    </source>
</evidence>
<evidence type="ECO:0000256" key="6">
    <source>
        <dbReference type="PROSITE-ProRule" id="PRU00703"/>
    </source>
</evidence>
<dbReference type="Pfam" id="PF00005">
    <property type="entry name" value="ABC_tran"/>
    <property type="match status" value="1"/>
</dbReference>
<dbReference type="InterPro" id="IPR005892">
    <property type="entry name" value="Gly-betaine_transp_ATP-bd"/>
</dbReference>
<keyword evidence="7" id="KW-0997">Cell inner membrane</keyword>
<evidence type="ECO:0000313" key="11">
    <source>
        <dbReference type="Proteomes" id="UP000267400"/>
    </source>
</evidence>
<dbReference type="RefSeq" id="WP_126484681.1">
    <property type="nucleotide sequence ID" value="NZ_RXNS01000011.1"/>
</dbReference>
<dbReference type="GO" id="GO:0015418">
    <property type="term" value="F:ABC-type quaternary ammonium compound transporting activity"/>
    <property type="evidence" value="ECO:0007669"/>
    <property type="project" value="UniProtKB-EC"/>
</dbReference>
<dbReference type="GO" id="GO:0006865">
    <property type="term" value="P:amino acid transport"/>
    <property type="evidence" value="ECO:0007669"/>
    <property type="project" value="UniProtKB-UniRule"/>
</dbReference>
<accession>A0A3S0R107</accession>
<dbReference type="GO" id="GO:0005524">
    <property type="term" value="F:ATP binding"/>
    <property type="evidence" value="ECO:0007669"/>
    <property type="project" value="UniProtKB-UniRule"/>
</dbReference>
<name>A0A3S0R107_9GAMM</name>
<dbReference type="InterPro" id="IPR003439">
    <property type="entry name" value="ABC_transporter-like_ATP-bd"/>
</dbReference>